<protein>
    <submittedName>
        <fullName evidence="2">Uncharacterized protein</fullName>
    </submittedName>
</protein>
<accession>A0A8S1HLC6</accession>
<organism evidence="2 3">
    <name type="scientific">Caenorhabditis auriculariae</name>
    <dbReference type="NCBI Taxonomy" id="2777116"/>
    <lineage>
        <taxon>Eukaryota</taxon>
        <taxon>Metazoa</taxon>
        <taxon>Ecdysozoa</taxon>
        <taxon>Nematoda</taxon>
        <taxon>Chromadorea</taxon>
        <taxon>Rhabditida</taxon>
        <taxon>Rhabditina</taxon>
        <taxon>Rhabditomorpha</taxon>
        <taxon>Rhabditoidea</taxon>
        <taxon>Rhabditidae</taxon>
        <taxon>Peloderinae</taxon>
        <taxon>Caenorhabditis</taxon>
    </lineage>
</organism>
<feature type="region of interest" description="Disordered" evidence="1">
    <location>
        <begin position="1"/>
        <end position="67"/>
    </location>
</feature>
<gene>
    <name evidence="2" type="ORF">CAUJ_LOCUS11696</name>
</gene>
<evidence type="ECO:0000313" key="2">
    <source>
        <dbReference type="EMBL" id="CAD6195777.1"/>
    </source>
</evidence>
<dbReference type="AlphaFoldDB" id="A0A8S1HLC6"/>
<dbReference type="EMBL" id="CAJGYM010000060">
    <property type="protein sequence ID" value="CAD6195777.1"/>
    <property type="molecule type" value="Genomic_DNA"/>
</dbReference>
<keyword evidence="3" id="KW-1185">Reference proteome</keyword>
<evidence type="ECO:0000256" key="1">
    <source>
        <dbReference type="SAM" id="MobiDB-lite"/>
    </source>
</evidence>
<proteinExistence type="predicted"/>
<dbReference type="Proteomes" id="UP000835052">
    <property type="component" value="Unassembled WGS sequence"/>
</dbReference>
<evidence type="ECO:0000313" key="3">
    <source>
        <dbReference type="Proteomes" id="UP000835052"/>
    </source>
</evidence>
<reference evidence="2" key="1">
    <citation type="submission" date="2020-10" db="EMBL/GenBank/DDBJ databases">
        <authorList>
            <person name="Kikuchi T."/>
        </authorList>
    </citation>
    <scope>NUCLEOTIDE SEQUENCE</scope>
    <source>
        <strain evidence="2">NKZ352</strain>
    </source>
</reference>
<sequence>MVDLRTPESGRSLGKSSADDLSRSPETGPPKQPPQQQQHQHKAHMFLSDRESRGVNCRNSVRADGAP</sequence>
<name>A0A8S1HLC6_9PELO</name>
<comment type="caution">
    <text evidence="2">The sequence shown here is derived from an EMBL/GenBank/DDBJ whole genome shotgun (WGS) entry which is preliminary data.</text>
</comment>